<sequence>MALARGSCNNMEQELLEQSTLLNSREDFAAWEQRCDEFIESLEEQSRIKRPRLSIDQSSIGLKQSLVACIARLEGLKDSVRQRFVHVGAGYSASATGLRWREIDTAFKIRILTGAVINSKHIDPRQFLKNAGEIVLDRVQNVMQRHDNVKINTVFNGEFVAGDKRANKSIATRNYELFRESNLHEWYKQHVIEPTLAKLEEFQERDSGWALSRILNLMVNVNKYNPLHAGCFVEIPQEIKKKKAVINVRSMDNACFAWSVVAALHPAERHADLESSYPHYTSVLDLTDIKFPMTLDQIKKFENHNNISINVFSIEKKNKKLAILPIRVTDRKMDRHVNLLYVHNDNVGHFAWIKNLSRLVSSQLSKNTNKKYFCDRCLHYFSSNEKLAAHTVDCQEMNDCAIKLPSDNDKWLAFKNHNRKERVPFVVYADLECTLEKMETDPETSRYTYQHHRVFSIGYYVRCSYDESLSIYRFRRDKNCVAWFAEELRRLAHD</sequence>
<evidence type="ECO:0000313" key="2">
    <source>
        <dbReference type="RefSeq" id="XP_024877392.1"/>
    </source>
</evidence>
<dbReference type="AlphaFoldDB" id="A0A6J1Q5B7"/>
<dbReference type="GeneID" id="112458164"/>
<dbReference type="PANTHER" id="PTHR31511">
    <property type="entry name" value="PROTEIN CBG23764"/>
    <property type="match status" value="1"/>
</dbReference>
<feature type="non-terminal residue" evidence="2">
    <location>
        <position position="494"/>
    </location>
</feature>
<dbReference type="RefSeq" id="XP_024877392.1">
    <property type="nucleotide sequence ID" value="XM_025021624.1"/>
</dbReference>
<evidence type="ECO:0000313" key="1">
    <source>
        <dbReference type="Proteomes" id="UP000504618"/>
    </source>
</evidence>
<keyword evidence="1" id="KW-1185">Reference proteome</keyword>
<dbReference type="Proteomes" id="UP000504618">
    <property type="component" value="Unplaced"/>
</dbReference>
<proteinExistence type="predicted"/>
<dbReference type="OrthoDB" id="7694315at2759"/>
<accession>A0A6J1Q5B7</accession>
<reference evidence="2" key="1">
    <citation type="submission" date="2025-08" db="UniProtKB">
        <authorList>
            <consortium name="RefSeq"/>
        </authorList>
    </citation>
    <scope>IDENTIFICATION</scope>
    <source>
        <tissue evidence="2">Whole body</tissue>
    </source>
</reference>
<gene>
    <name evidence="2" type="primary">LOC112458164</name>
</gene>
<dbReference type="PANTHER" id="PTHR31511:SF12">
    <property type="entry name" value="RHO TERMINATION FACTOR N-TERMINAL DOMAIN-CONTAINING PROTEIN"/>
    <property type="match status" value="1"/>
</dbReference>
<name>A0A6J1Q5B7_9HYME</name>
<protein>
    <submittedName>
        <fullName evidence="2">Uncharacterized protein LOC112458164</fullName>
    </submittedName>
</protein>
<organism evidence="1 2">
    <name type="scientific">Temnothorax curvispinosus</name>
    <dbReference type="NCBI Taxonomy" id="300111"/>
    <lineage>
        <taxon>Eukaryota</taxon>
        <taxon>Metazoa</taxon>
        <taxon>Ecdysozoa</taxon>
        <taxon>Arthropoda</taxon>
        <taxon>Hexapoda</taxon>
        <taxon>Insecta</taxon>
        <taxon>Pterygota</taxon>
        <taxon>Neoptera</taxon>
        <taxon>Endopterygota</taxon>
        <taxon>Hymenoptera</taxon>
        <taxon>Apocrita</taxon>
        <taxon>Aculeata</taxon>
        <taxon>Formicoidea</taxon>
        <taxon>Formicidae</taxon>
        <taxon>Myrmicinae</taxon>
        <taxon>Temnothorax</taxon>
    </lineage>
</organism>